<name>A0A0A8YN87_ARUDO</name>
<dbReference type="PANTHER" id="PTHR26379:SF441">
    <property type="entry name" value="BTB DOMAIN-CONTAINING PROTEIN"/>
    <property type="match status" value="1"/>
</dbReference>
<dbReference type="InterPro" id="IPR045005">
    <property type="entry name" value="BPM1-6"/>
</dbReference>
<dbReference type="GO" id="GO:0016567">
    <property type="term" value="P:protein ubiquitination"/>
    <property type="evidence" value="ECO:0007669"/>
    <property type="project" value="InterPro"/>
</dbReference>
<dbReference type="PROSITE" id="PS50144">
    <property type="entry name" value="MATH"/>
    <property type="match status" value="1"/>
</dbReference>
<reference evidence="2" key="1">
    <citation type="submission" date="2014-09" db="EMBL/GenBank/DDBJ databases">
        <authorList>
            <person name="Magalhaes I.L.F."/>
            <person name="Oliveira U."/>
            <person name="Santos F.R."/>
            <person name="Vidigal T.H.D.A."/>
            <person name="Brescovit A.D."/>
            <person name="Santos A.J."/>
        </authorList>
    </citation>
    <scope>NUCLEOTIDE SEQUENCE</scope>
    <source>
        <tissue evidence="2">Shoot tissue taken approximately 20 cm above the soil surface</tissue>
    </source>
</reference>
<protein>
    <recommendedName>
        <fullName evidence="1">MATH domain-containing protein</fullName>
    </recommendedName>
</protein>
<dbReference type="InterPro" id="IPR008974">
    <property type="entry name" value="TRAF-like"/>
</dbReference>
<dbReference type="InterPro" id="IPR002083">
    <property type="entry name" value="MATH/TRAF_dom"/>
</dbReference>
<accession>A0A0A8YN87</accession>
<dbReference type="EMBL" id="GBRH01273778">
    <property type="protein sequence ID" value="JAD24117.1"/>
    <property type="molecule type" value="Transcribed_RNA"/>
</dbReference>
<proteinExistence type="predicted"/>
<evidence type="ECO:0000313" key="2">
    <source>
        <dbReference type="EMBL" id="JAD24117.1"/>
    </source>
</evidence>
<sequence length="135" mass="15111">MNGVGKYIRSGIFAVGGHEWRIRYYPSGSEEDFKDYASVFLGHVGEHIKVRVVYDFRLADPATGLSSSVFSSPMVYDSAHPSWGTNMFKKRSELEASYLKDDCLVIQCDVTVIKESQVGDRDCYQGSCAALRPVR</sequence>
<organism evidence="2">
    <name type="scientific">Arundo donax</name>
    <name type="common">Giant reed</name>
    <name type="synonym">Donax arundinaceus</name>
    <dbReference type="NCBI Taxonomy" id="35708"/>
    <lineage>
        <taxon>Eukaryota</taxon>
        <taxon>Viridiplantae</taxon>
        <taxon>Streptophyta</taxon>
        <taxon>Embryophyta</taxon>
        <taxon>Tracheophyta</taxon>
        <taxon>Spermatophyta</taxon>
        <taxon>Magnoliopsida</taxon>
        <taxon>Liliopsida</taxon>
        <taxon>Poales</taxon>
        <taxon>Poaceae</taxon>
        <taxon>PACMAD clade</taxon>
        <taxon>Arundinoideae</taxon>
        <taxon>Arundineae</taxon>
        <taxon>Arundo</taxon>
    </lineage>
</organism>
<dbReference type="AlphaFoldDB" id="A0A0A8YN87"/>
<feature type="domain" description="MATH" evidence="1">
    <location>
        <begin position="1"/>
        <end position="110"/>
    </location>
</feature>
<dbReference type="PANTHER" id="PTHR26379">
    <property type="entry name" value="BTB/POZ AND MATH DOMAIN-CONTAINING PROTEIN 1"/>
    <property type="match status" value="1"/>
</dbReference>
<evidence type="ECO:0000259" key="1">
    <source>
        <dbReference type="PROSITE" id="PS50144"/>
    </source>
</evidence>
<dbReference type="CDD" id="cd00121">
    <property type="entry name" value="MATH"/>
    <property type="match status" value="1"/>
</dbReference>
<dbReference type="Gene3D" id="2.60.210.10">
    <property type="entry name" value="Apoptosis, Tumor Necrosis Factor Receptor Associated Protein 2, Chain A"/>
    <property type="match status" value="1"/>
</dbReference>
<reference evidence="2" key="2">
    <citation type="journal article" date="2015" name="Data Brief">
        <title>Shoot transcriptome of the giant reed, Arundo donax.</title>
        <authorList>
            <person name="Barrero R.A."/>
            <person name="Guerrero F.D."/>
            <person name="Moolhuijzen P."/>
            <person name="Goolsby J.A."/>
            <person name="Tidwell J."/>
            <person name="Bellgard S.E."/>
            <person name="Bellgard M.I."/>
        </authorList>
    </citation>
    <scope>NUCLEOTIDE SEQUENCE</scope>
    <source>
        <tissue evidence="2">Shoot tissue taken approximately 20 cm above the soil surface</tissue>
    </source>
</reference>
<dbReference type="Pfam" id="PF22486">
    <property type="entry name" value="MATH_2"/>
    <property type="match status" value="1"/>
</dbReference>
<dbReference type="SUPFAM" id="SSF49599">
    <property type="entry name" value="TRAF domain-like"/>
    <property type="match status" value="1"/>
</dbReference>